<dbReference type="InterPro" id="IPR051678">
    <property type="entry name" value="AGP_Transferase"/>
</dbReference>
<dbReference type="Proteomes" id="UP000223968">
    <property type="component" value="Unassembled WGS sequence"/>
</dbReference>
<dbReference type="Gene3D" id="3.90.1200.10">
    <property type="match status" value="1"/>
</dbReference>
<dbReference type="EMBL" id="PDNB01000265">
    <property type="protein sequence ID" value="PGG96857.1"/>
    <property type="molecule type" value="Genomic_DNA"/>
</dbReference>
<organism evidence="2 3">
    <name type="scientific">Helicocarpus griseus UAMH5409</name>
    <dbReference type="NCBI Taxonomy" id="1447875"/>
    <lineage>
        <taxon>Eukaryota</taxon>
        <taxon>Fungi</taxon>
        <taxon>Dikarya</taxon>
        <taxon>Ascomycota</taxon>
        <taxon>Pezizomycotina</taxon>
        <taxon>Eurotiomycetes</taxon>
        <taxon>Eurotiomycetidae</taxon>
        <taxon>Onygenales</taxon>
        <taxon>Ajellomycetaceae</taxon>
        <taxon>Helicocarpus</taxon>
    </lineage>
</organism>
<accession>A0A2B7WK19</accession>
<keyword evidence="3" id="KW-1185">Reference proteome</keyword>
<dbReference type="InterPro" id="IPR002575">
    <property type="entry name" value="Aminoglycoside_PTrfase"/>
</dbReference>
<sequence length="142" mass="15966">MVYMPGETLDKAWTGLTSDQKASTCRQIAEYLAQVRQLKGKGIEAVDGAPVRLGYYQSRCGGPFTSEKKFNDILARDSHQRPAENHAIHFAHGDLSPRNILVNKEGRITAVLGWEWAGWFPEYWDITDVFGPPRKAEDAELC</sequence>
<dbReference type="Pfam" id="PF01636">
    <property type="entry name" value="APH"/>
    <property type="match status" value="1"/>
</dbReference>
<dbReference type="PANTHER" id="PTHR21310:SF58">
    <property type="entry name" value="AMINOGLYCOSIDE PHOSPHOTRANSFERASE DOMAIN-CONTAINING PROTEIN"/>
    <property type="match status" value="1"/>
</dbReference>
<comment type="caution">
    <text evidence="2">The sequence shown here is derived from an EMBL/GenBank/DDBJ whole genome shotgun (WGS) entry which is preliminary data.</text>
</comment>
<gene>
    <name evidence="2" type="ORF">AJ79_09419</name>
</gene>
<dbReference type="PANTHER" id="PTHR21310">
    <property type="entry name" value="AMINOGLYCOSIDE PHOSPHOTRANSFERASE-RELATED-RELATED"/>
    <property type="match status" value="1"/>
</dbReference>
<dbReference type="OrthoDB" id="8300194at2759"/>
<evidence type="ECO:0000313" key="2">
    <source>
        <dbReference type="EMBL" id="PGG96857.1"/>
    </source>
</evidence>
<evidence type="ECO:0000313" key="3">
    <source>
        <dbReference type="Proteomes" id="UP000223968"/>
    </source>
</evidence>
<dbReference type="STRING" id="1447875.A0A2B7WK19"/>
<dbReference type="InterPro" id="IPR011009">
    <property type="entry name" value="Kinase-like_dom_sf"/>
</dbReference>
<proteinExistence type="predicted"/>
<dbReference type="AlphaFoldDB" id="A0A2B7WK19"/>
<reference evidence="2 3" key="1">
    <citation type="submission" date="2017-10" db="EMBL/GenBank/DDBJ databases">
        <title>Comparative genomics in systemic dimorphic fungi from Ajellomycetaceae.</title>
        <authorList>
            <person name="Munoz J.F."/>
            <person name="Mcewen J.G."/>
            <person name="Clay O.K."/>
            <person name="Cuomo C.A."/>
        </authorList>
    </citation>
    <scope>NUCLEOTIDE SEQUENCE [LARGE SCALE GENOMIC DNA]</scope>
    <source>
        <strain evidence="2 3">UAMH5409</strain>
    </source>
</reference>
<protein>
    <recommendedName>
        <fullName evidence="1">Aminoglycoside phosphotransferase domain-containing protein</fullName>
    </recommendedName>
</protein>
<name>A0A2B7WK19_9EURO</name>
<dbReference type="SUPFAM" id="SSF56112">
    <property type="entry name" value="Protein kinase-like (PK-like)"/>
    <property type="match status" value="1"/>
</dbReference>
<evidence type="ECO:0000259" key="1">
    <source>
        <dbReference type="Pfam" id="PF01636"/>
    </source>
</evidence>
<feature type="domain" description="Aminoglycoside phosphotransferase" evidence="1">
    <location>
        <begin position="2"/>
        <end position="129"/>
    </location>
</feature>